<accession>A0A285MS31</accession>
<evidence type="ECO:0000313" key="1">
    <source>
        <dbReference type="EMBL" id="SNY99994.1"/>
    </source>
</evidence>
<protein>
    <submittedName>
        <fullName evidence="1">Uncharacterized protein</fullName>
    </submittedName>
</protein>
<dbReference type="EMBL" id="OBEH01000002">
    <property type="protein sequence ID" value="SNY99994.1"/>
    <property type="molecule type" value="Genomic_DNA"/>
</dbReference>
<dbReference type="AlphaFoldDB" id="A0A285MS31"/>
<name>A0A285MS31_9FLAO</name>
<sequence>MKNPTYHEDAYYVSFILVLSPAHLSLPKKKALKGSSAIKNMI</sequence>
<proteinExistence type="predicted"/>
<reference evidence="2" key="1">
    <citation type="submission" date="2017-09" db="EMBL/GenBank/DDBJ databases">
        <authorList>
            <person name="Varghese N."/>
            <person name="Submissions S."/>
        </authorList>
    </citation>
    <scope>NUCLEOTIDE SEQUENCE [LARGE SCALE GENOMIC DNA]</scope>
    <source>
        <strain evidence="2">DSM 25885</strain>
    </source>
</reference>
<gene>
    <name evidence="1" type="ORF">SAMN06265377_1811</name>
</gene>
<dbReference type="Proteomes" id="UP000219048">
    <property type="component" value="Unassembled WGS sequence"/>
</dbReference>
<keyword evidence="2" id="KW-1185">Reference proteome</keyword>
<organism evidence="1 2">
    <name type="scientific">Flagellimonas pacifica</name>
    <dbReference type="NCBI Taxonomy" id="1247520"/>
    <lineage>
        <taxon>Bacteria</taxon>
        <taxon>Pseudomonadati</taxon>
        <taxon>Bacteroidota</taxon>
        <taxon>Flavobacteriia</taxon>
        <taxon>Flavobacteriales</taxon>
        <taxon>Flavobacteriaceae</taxon>
        <taxon>Flagellimonas</taxon>
    </lineage>
</organism>
<evidence type="ECO:0000313" key="2">
    <source>
        <dbReference type="Proteomes" id="UP000219048"/>
    </source>
</evidence>